<dbReference type="Proteomes" id="UP000240429">
    <property type="component" value="Unassembled WGS sequence"/>
</dbReference>
<organism evidence="5 6">
    <name type="scientific">Streptomyces dioscori</name>
    <dbReference type="NCBI Taxonomy" id="2109333"/>
    <lineage>
        <taxon>Bacteria</taxon>
        <taxon>Bacillati</taxon>
        <taxon>Actinomycetota</taxon>
        <taxon>Actinomycetes</taxon>
        <taxon>Kitasatosporales</taxon>
        <taxon>Streptomycetaceae</taxon>
        <taxon>Streptomyces</taxon>
        <taxon>Streptomyces aurantiacus group</taxon>
    </lineage>
</organism>
<comment type="caution">
    <text evidence="5">The sequence shown here is derived from an EMBL/GenBank/DDBJ whole genome shotgun (WGS) entry which is preliminary data.</text>
</comment>
<dbReference type="GO" id="GO:0004016">
    <property type="term" value="F:adenylate cyclase activity"/>
    <property type="evidence" value="ECO:0007669"/>
    <property type="project" value="TreeGrafter"/>
</dbReference>
<dbReference type="PANTHER" id="PTHR16305:SF35">
    <property type="entry name" value="TRANSCRIPTIONAL ACTIVATOR DOMAIN"/>
    <property type="match status" value="1"/>
</dbReference>
<dbReference type="InterPro" id="IPR011990">
    <property type="entry name" value="TPR-like_helical_dom_sf"/>
</dbReference>
<evidence type="ECO:0000256" key="2">
    <source>
        <dbReference type="ARBA" id="ARBA00022840"/>
    </source>
</evidence>
<dbReference type="Gene3D" id="1.25.40.10">
    <property type="entry name" value="Tetratricopeptide repeat domain"/>
    <property type="match status" value="1"/>
</dbReference>
<dbReference type="GO" id="GO:0006355">
    <property type="term" value="P:regulation of DNA-templated transcription"/>
    <property type="evidence" value="ECO:0007669"/>
    <property type="project" value="InterPro"/>
</dbReference>
<dbReference type="GO" id="GO:0005524">
    <property type="term" value="F:ATP binding"/>
    <property type="evidence" value="ECO:0007669"/>
    <property type="project" value="UniProtKB-KW"/>
</dbReference>
<dbReference type="Gene3D" id="1.10.10.10">
    <property type="entry name" value="Winged helix-like DNA-binding domain superfamily/Winged helix DNA-binding domain"/>
    <property type="match status" value="1"/>
</dbReference>
<dbReference type="Pfam" id="PF13191">
    <property type="entry name" value="AAA_16"/>
    <property type="match status" value="1"/>
</dbReference>
<evidence type="ECO:0000259" key="4">
    <source>
        <dbReference type="PROSITE" id="PS50043"/>
    </source>
</evidence>
<dbReference type="PROSITE" id="PS00622">
    <property type="entry name" value="HTH_LUXR_1"/>
    <property type="match status" value="1"/>
</dbReference>
<dbReference type="InterPro" id="IPR041664">
    <property type="entry name" value="AAA_16"/>
</dbReference>
<dbReference type="GO" id="GO:0005737">
    <property type="term" value="C:cytoplasm"/>
    <property type="evidence" value="ECO:0007669"/>
    <property type="project" value="TreeGrafter"/>
</dbReference>
<dbReference type="SUPFAM" id="SSF48452">
    <property type="entry name" value="TPR-like"/>
    <property type="match status" value="1"/>
</dbReference>
<dbReference type="SMART" id="SM00421">
    <property type="entry name" value="HTH_LUXR"/>
    <property type="match status" value="1"/>
</dbReference>
<dbReference type="GO" id="GO:0003677">
    <property type="term" value="F:DNA binding"/>
    <property type="evidence" value="ECO:0007669"/>
    <property type="project" value="InterPro"/>
</dbReference>
<dbReference type="InterPro" id="IPR000792">
    <property type="entry name" value="Tscrpt_reg_LuxR_C"/>
</dbReference>
<dbReference type="AlphaFoldDB" id="A0A2P8Q9P9"/>
<evidence type="ECO:0000256" key="3">
    <source>
        <dbReference type="SAM" id="MobiDB-lite"/>
    </source>
</evidence>
<name>A0A2P8Q9P9_9ACTN</name>
<keyword evidence="1" id="KW-0547">Nucleotide-binding</keyword>
<dbReference type="PANTHER" id="PTHR16305">
    <property type="entry name" value="TESTICULAR SOLUBLE ADENYLYL CYCLASE"/>
    <property type="match status" value="1"/>
</dbReference>
<dbReference type="SUPFAM" id="SSF52540">
    <property type="entry name" value="P-loop containing nucleoside triphosphate hydrolases"/>
    <property type="match status" value="1"/>
</dbReference>
<dbReference type="EMBL" id="PYBJ01000007">
    <property type="protein sequence ID" value="PSM42948.1"/>
    <property type="molecule type" value="Genomic_DNA"/>
</dbReference>
<evidence type="ECO:0000256" key="1">
    <source>
        <dbReference type="ARBA" id="ARBA00022741"/>
    </source>
</evidence>
<feature type="domain" description="HTH luxR-type" evidence="4">
    <location>
        <begin position="864"/>
        <end position="929"/>
    </location>
</feature>
<dbReference type="InterPro" id="IPR016032">
    <property type="entry name" value="Sig_transdc_resp-reg_C-effctor"/>
</dbReference>
<evidence type="ECO:0000313" key="6">
    <source>
        <dbReference type="Proteomes" id="UP000240429"/>
    </source>
</evidence>
<dbReference type="Pfam" id="PF00196">
    <property type="entry name" value="GerE"/>
    <property type="match status" value="1"/>
</dbReference>
<evidence type="ECO:0000313" key="5">
    <source>
        <dbReference type="EMBL" id="PSM42948.1"/>
    </source>
</evidence>
<keyword evidence="6" id="KW-1185">Reference proteome</keyword>
<gene>
    <name evidence="5" type="ORF">C6Y14_12235</name>
</gene>
<dbReference type="OrthoDB" id="3197423at2"/>
<feature type="region of interest" description="Disordered" evidence="3">
    <location>
        <begin position="1"/>
        <end position="34"/>
    </location>
</feature>
<reference evidence="5 6" key="1">
    <citation type="submission" date="2018-03" db="EMBL/GenBank/DDBJ databases">
        <title>Streptomyces dioscori sp. nov., a novel endophytic actinobacterium isolated from bulbil of Dioscorea bulbifera L.</title>
        <authorList>
            <person name="Zhikuan W."/>
        </authorList>
    </citation>
    <scope>NUCLEOTIDE SEQUENCE [LARGE SCALE GENOMIC DNA]</scope>
    <source>
        <strain evidence="5 6">A217</strain>
    </source>
</reference>
<proteinExistence type="predicted"/>
<sequence>MNTQTGLSRPDTDRKDPRPLSLVGVPPGEPLGSPGLIGRESELLALHGFMNEAAAHGAAQVVYGHAGSGKTAVLEAVVQAATTAGTRVLRCAGARGSDPSGSSGVLQLVWPLLRGPGRSPAAIRLAAMEMLMVDGVSVPNGQGRLSFAVLDVLESLSAEQPLLVAVDDWDALDEPSRNVLTFVARRTGGRPLGLLMTTRPHRTPPSSLTGLPELRLGPLTSDQSARLLATRRPGLDAQAVHELLTTAAGNPLALLELPARYEDPLPWAPTSSDRLASAMAPGVARLPQETRDLLLVSALHPAGDLPLLLSAAARIGGSELGFATLEPAEREGIVVFDGMRVLFSHPATPGAVVHDVDPQRIRAAHAGLAAELTSGSVQMLWHLSQAVEGHDPQLATRLEAARHHALEQCGAPMAVRLLRRSADLYLLPDDRGRSALRAAQLAHSLGFERMARTMAHRALQHTLGPLGTICAQTLTRTGDDSTQPPPDPALWPAPVDATERENALELVRTTAPAVVGDEARAQALLTFIDGMPEQAHDPRLLHAMATVRPALRAATVLAGVSAVQHLTNLPVHDLERLGEAALLAGDPLRALELFRQAERRHRIQELPEQLPRVLLQQGMAHLATGDWSQAGHAFRRCAGHAEEHGQGRHAAAARLLEALVHGMRTGGAVRPADPLLLDAARRSVPMIEAILAVGTACAQVEGGDFGAGYRALSSLLSAPGTRAVALVALASFAEAARAENVSEEALATLDELEAELGIECAPVVGVRLAVARAVLADERYAEPLFARAYAEDLARRPFVEASLRLAHGRWLRRRRRLAESRTTLRQAAATFGMMGAEARATWMAEELRASGERANGSVPGAARPGSVRDLLTAQELRIADLAARGLSNREIGELLVLSPRTIGAYLYRIFPRLGVTGRAQLADVLKHHRLP</sequence>
<dbReference type="PROSITE" id="PS50043">
    <property type="entry name" value="HTH_LUXR_2"/>
    <property type="match status" value="1"/>
</dbReference>
<dbReference type="InterPro" id="IPR036388">
    <property type="entry name" value="WH-like_DNA-bd_sf"/>
</dbReference>
<dbReference type="InterPro" id="IPR027417">
    <property type="entry name" value="P-loop_NTPase"/>
</dbReference>
<accession>A0A2P8Q9P9</accession>
<protein>
    <submittedName>
        <fullName evidence="5">Transcriptional regulator</fullName>
    </submittedName>
</protein>
<dbReference type="SUPFAM" id="SSF46894">
    <property type="entry name" value="C-terminal effector domain of the bipartite response regulators"/>
    <property type="match status" value="1"/>
</dbReference>
<dbReference type="CDD" id="cd06170">
    <property type="entry name" value="LuxR_C_like"/>
    <property type="match status" value="1"/>
</dbReference>
<dbReference type="RefSeq" id="WP_107016630.1">
    <property type="nucleotide sequence ID" value="NZ_KZ679041.1"/>
</dbReference>
<keyword evidence="2" id="KW-0067">ATP-binding</keyword>
<dbReference type="PRINTS" id="PR00038">
    <property type="entry name" value="HTHLUXR"/>
</dbReference>